<dbReference type="PROSITE" id="PS51186">
    <property type="entry name" value="GNAT"/>
    <property type="match status" value="1"/>
</dbReference>
<keyword evidence="2 5" id="KW-0012">Acyltransferase</keyword>
<sequence>MPRDLESEKATLQGMAPLTKEGEGDSSSPPEHDMPLYRLPSTFLDERFRKMKELHPYCLLLNKDDLDDCDWLEHAAFDPQEAASREKIEYRLRTCGELCSGIYSSVPSSAKGKIGQLLSSRDFPRIDTTGTERKRVLLGHIIATKHSSHLVTDEAMDFPKDWRDKYELNPSSGTGHHEDGQTVCLHSLCVHPDFHDRGLGRVLLTAWTQRIRDSGIAQRVALICRERYIGFYENAGFTKIGESKCQYGGGGWYDMVMEFSDPGFDDSEY</sequence>
<feature type="domain" description="N-acetyltransferase" evidence="4">
    <location>
        <begin position="121"/>
        <end position="262"/>
    </location>
</feature>
<dbReference type="Gene3D" id="3.40.630.30">
    <property type="match status" value="1"/>
</dbReference>
<evidence type="ECO:0000313" key="6">
    <source>
        <dbReference type="Proteomes" id="UP000799440"/>
    </source>
</evidence>
<evidence type="ECO:0000256" key="2">
    <source>
        <dbReference type="ARBA" id="ARBA00023315"/>
    </source>
</evidence>
<dbReference type="GO" id="GO:0004059">
    <property type="term" value="F:aralkylamine N-acetyltransferase activity"/>
    <property type="evidence" value="ECO:0007669"/>
    <property type="project" value="TreeGrafter"/>
</dbReference>
<dbReference type="PANTHER" id="PTHR10908">
    <property type="entry name" value="SEROTONIN N-ACETYLTRANSFERASE"/>
    <property type="match status" value="1"/>
</dbReference>
<dbReference type="AlphaFoldDB" id="A0A6A6VHU5"/>
<dbReference type="Proteomes" id="UP000799440">
    <property type="component" value="Unassembled WGS sequence"/>
</dbReference>
<dbReference type="OrthoDB" id="30840at2759"/>
<dbReference type="InterPro" id="IPR000182">
    <property type="entry name" value="GNAT_dom"/>
</dbReference>
<dbReference type="CDD" id="cd04301">
    <property type="entry name" value="NAT_SF"/>
    <property type="match status" value="1"/>
</dbReference>
<evidence type="ECO:0000256" key="3">
    <source>
        <dbReference type="SAM" id="MobiDB-lite"/>
    </source>
</evidence>
<dbReference type="InterPro" id="IPR016181">
    <property type="entry name" value="Acyl_CoA_acyltransferase"/>
</dbReference>
<evidence type="ECO:0000313" key="5">
    <source>
        <dbReference type="EMBL" id="KAF2748781.1"/>
    </source>
</evidence>
<dbReference type="Pfam" id="PF13673">
    <property type="entry name" value="Acetyltransf_10"/>
    <property type="match status" value="1"/>
</dbReference>
<keyword evidence="1 5" id="KW-0808">Transferase</keyword>
<feature type="region of interest" description="Disordered" evidence="3">
    <location>
        <begin position="1"/>
        <end position="36"/>
    </location>
</feature>
<dbReference type="InterPro" id="IPR051635">
    <property type="entry name" value="SNAT-like"/>
</dbReference>
<evidence type="ECO:0000256" key="1">
    <source>
        <dbReference type="ARBA" id="ARBA00022679"/>
    </source>
</evidence>
<accession>A0A6A6VHU5</accession>
<dbReference type="GO" id="GO:0005737">
    <property type="term" value="C:cytoplasm"/>
    <property type="evidence" value="ECO:0007669"/>
    <property type="project" value="TreeGrafter"/>
</dbReference>
<proteinExistence type="predicted"/>
<dbReference type="PANTHER" id="PTHR10908:SF0">
    <property type="entry name" value="SEROTONIN N-ACETYLTRANSFERASE"/>
    <property type="match status" value="1"/>
</dbReference>
<dbReference type="EMBL" id="MU006568">
    <property type="protein sequence ID" value="KAF2748781.1"/>
    <property type="molecule type" value="Genomic_DNA"/>
</dbReference>
<dbReference type="SUPFAM" id="SSF55729">
    <property type="entry name" value="Acyl-CoA N-acyltransferases (Nat)"/>
    <property type="match status" value="1"/>
</dbReference>
<reference evidence="5" key="1">
    <citation type="journal article" date="2020" name="Stud. Mycol.">
        <title>101 Dothideomycetes genomes: a test case for predicting lifestyles and emergence of pathogens.</title>
        <authorList>
            <person name="Haridas S."/>
            <person name="Albert R."/>
            <person name="Binder M."/>
            <person name="Bloem J."/>
            <person name="Labutti K."/>
            <person name="Salamov A."/>
            <person name="Andreopoulos B."/>
            <person name="Baker S."/>
            <person name="Barry K."/>
            <person name="Bills G."/>
            <person name="Bluhm B."/>
            <person name="Cannon C."/>
            <person name="Castanera R."/>
            <person name="Culley D."/>
            <person name="Daum C."/>
            <person name="Ezra D."/>
            <person name="Gonzalez J."/>
            <person name="Henrissat B."/>
            <person name="Kuo A."/>
            <person name="Liang C."/>
            <person name="Lipzen A."/>
            <person name="Lutzoni F."/>
            <person name="Magnuson J."/>
            <person name="Mondo S."/>
            <person name="Nolan M."/>
            <person name="Ohm R."/>
            <person name="Pangilinan J."/>
            <person name="Park H.-J."/>
            <person name="Ramirez L."/>
            <person name="Alfaro M."/>
            <person name="Sun H."/>
            <person name="Tritt A."/>
            <person name="Yoshinaga Y."/>
            <person name="Zwiers L.-H."/>
            <person name="Turgeon B."/>
            <person name="Goodwin S."/>
            <person name="Spatafora J."/>
            <person name="Crous P."/>
            <person name="Grigoriev I."/>
        </authorList>
    </citation>
    <scope>NUCLEOTIDE SEQUENCE</scope>
    <source>
        <strain evidence="5">CBS 119925</strain>
    </source>
</reference>
<evidence type="ECO:0000259" key="4">
    <source>
        <dbReference type="PROSITE" id="PS51186"/>
    </source>
</evidence>
<keyword evidence="6" id="KW-1185">Reference proteome</keyword>
<organism evidence="5 6">
    <name type="scientific">Sporormia fimetaria CBS 119925</name>
    <dbReference type="NCBI Taxonomy" id="1340428"/>
    <lineage>
        <taxon>Eukaryota</taxon>
        <taxon>Fungi</taxon>
        <taxon>Dikarya</taxon>
        <taxon>Ascomycota</taxon>
        <taxon>Pezizomycotina</taxon>
        <taxon>Dothideomycetes</taxon>
        <taxon>Pleosporomycetidae</taxon>
        <taxon>Pleosporales</taxon>
        <taxon>Sporormiaceae</taxon>
        <taxon>Sporormia</taxon>
    </lineage>
</organism>
<protein>
    <submittedName>
        <fullName evidence="5">Acyl-CoA N-acyltransferase</fullName>
    </submittedName>
</protein>
<name>A0A6A6VHU5_9PLEO</name>
<gene>
    <name evidence="5" type="ORF">M011DRAFT_337822</name>
</gene>